<name>A0A7W8QJJ6_9ACTN</name>
<dbReference type="Proteomes" id="UP000572635">
    <property type="component" value="Unassembled WGS sequence"/>
</dbReference>
<dbReference type="Gene3D" id="3.10.450.50">
    <property type="match status" value="1"/>
</dbReference>
<accession>A0A7W8QJJ6</accession>
<evidence type="ECO:0000259" key="1">
    <source>
        <dbReference type="Pfam" id="PF12680"/>
    </source>
</evidence>
<comment type="caution">
    <text evidence="2">The sequence shown here is derived from an EMBL/GenBank/DDBJ whole genome shotgun (WGS) entry which is preliminary data.</text>
</comment>
<dbReference type="SUPFAM" id="SSF51182">
    <property type="entry name" value="RmlC-like cupins"/>
    <property type="match status" value="1"/>
</dbReference>
<dbReference type="RefSeq" id="WP_184390436.1">
    <property type="nucleotide sequence ID" value="NZ_BAAAJD010000007.1"/>
</dbReference>
<dbReference type="Pfam" id="PF12680">
    <property type="entry name" value="SnoaL_2"/>
    <property type="match status" value="1"/>
</dbReference>
<organism evidence="2 3">
    <name type="scientific">Nocardiopsis composta</name>
    <dbReference type="NCBI Taxonomy" id="157465"/>
    <lineage>
        <taxon>Bacteria</taxon>
        <taxon>Bacillati</taxon>
        <taxon>Actinomycetota</taxon>
        <taxon>Actinomycetes</taxon>
        <taxon>Streptosporangiales</taxon>
        <taxon>Nocardiopsidaceae</taxon>
        <taxon>Nocardiopsis</taxon>
    </lineage>
</organism>
<dbReference type="InterPro" id="IPR037401">
    <property type="entry name" value="SnoaL-like"/>
</dbReference>
<keyword evidence="2" id="KW-0413">Isomerase</keyword>
<proteinExistence type="predicted"/>
<dbReference type="EMBL" id="JACHDB010000001">
    <property type="protein sequence ID" value="MBB5431189.1"/>
    <property type="molecule type" value="Genomic_DNA"/>
</dbReference>
<feature type="domain" description="SnoaL-like" evidence="1">
    <location>
        <begin position="17"/>
        <end position="113"/>
    </location>
</feature>
<dbReference type="GO" id="GO:0016853">
    <property type="term" value="F:isomerase activity"/>
    <property type="evidence" value="ECO:0007669"/>
    <property type="project" value="UniProtKB-KW"/>
</dbReference>
<reference evidence="2 3" key="1">
    <citation type="submission" date="2020-08" db="EMBL/GenBank/DDBJ databases">
        <title>Sequencing the genomes of 1000 actinobacteria strains.</title>
        <authorList>
            <person name="Klenk H.-P."/>
        </authorList>
    </citation>
    <scope>NUCLEOTIDE SEQUENCE [LARGE SCALE GENOMIC DNA]</scope>
    <source>
        <strain evidence="2 3">DSM 44551</strain>
    </source>
</reference>
<dbReference type="AlphaFoldDB" id="A0A7W8QJJ6"/>
<dbReference type="Gene3D" id="2.60.120.10">
    <property type="entry name" value="Jelly Rolls"/>
    <property type="match status" value="1"/>
</dbReference>
<dbReference type="InterPro" id="IPR032710">
    <property type="entry name" value="NTF2-like_dom_sf"/>
</dbReference>
<dbReference type="CDD" id="cd06990">
    <property type="entry name" value="cupin_DUF861"/>
    <property type="match status" value="1"/>
</dbReference>
<evidence type="ECO:0000313" key="3">
    <source>
        <dbReference type="Proteomes" id="UP000572635"/>
    </source>
</evidence>
<dbReference type="InterPro" id="IPR011051">
    <property type="entry name" value="RmlC_Cupin_sf"/>
</dbReference>
<dbReference type="InterPro" id="IPR014710">
    <property type="entry name" value="RmlC-like_jellyroll"/>
</dbReference>
<sequence>MALQEARRPFDSELLRHAIEDGDIEAMLGQFSEDADLEMIDRRTPPSAPMVLHGREAIGEMLRDVYSRPMTHRLDRCIVQGDHVAYEETCTYPDGTKVTSMSMLELSGGRIARQISVQAWDEGITEAEVADFAAPEEVRRFDRGRLEIMNLGGGELGRAVLEPGWRWSTCVKPIAGTELCMFPHFGYVESGTMRFRMADGTELDAEAGQVMRIPSGHDAWVLGDEQVVLVDWQDTPGYAMPQS</sequence>
<evidence type="ECO:0000313" key="2">
    <source>
        <dbReference type="EMBL" id="MBB5431189.1"/>
    </source>
</evidence>
<keyword evidence="3" id="KW-1185">Reference proteome</keyword>
<gene>
    <name evidence="2" type="ORF">HDA36_001273</name>
</gene>
<dbReference type="SUPFAM" id="SSF54427">
    <property type="entry name" value="NTF2-like"/>
    <property type="match status" value="1"/>
</dbReference>
<protein>
    <submittedName>
        <fullName evidence="2">Ketosteroid isomerase-like protein</fullName>
    </submittedName>
</protein>